<gene>
    <name evidence="1" type="ORF">NDU88_002106</name>
</gene>
<dbReference type="EMBL" id="JANPWB010000004">
    <property type="protein sequence ID" value="KAJ1192800.1"/>
    <property type="molecule type" value="Genomic_DNA"/>
</dbReference>
<organism evidence="1 2">
    <name type="scientific">Pleurodeles waltl</name>
    <name type="common">Iberian ribbed newt</name>
    <dbReference type="NCBI Taxonomy" id="8319"/>
    <lineage>
        <taxon>Eukaryota</taxon>
        <taxon>Metazoa</taxon>
        <taxon>Chordata</taxon>
        <taxon>Craniata</taxon>
        <taxon>Vertebrata</taxon>
        <taxon>Euteleostomi</taxon>
        <taxon>Amphibia</taxon>
        <taxon>Batrachia</taxon>
        <taxon>Caudata</taxon>
        <taxon>Salamandroidea</taxon>
        <taxon>Salamandridae</taxon>
        <taxon>Pleurodelinae</taxon>
        <taxon>Pleurodeles</taxon>
    </lineage>
</organism>
<comment type="caution">
    <text evidence="1">The sequence shown here is derived from an EMBL/GenBank/DDBJ whole genome shotgun (WGS) entry which is preliminary data.</text>
</comment>
<name>A0AAV7UUL9_PLEWA</name>
<proteinExistence type="predicted"/>
<accession>A0AAV7UUL9</accession>
<dbReference type="Proteomes" id="UP001066276">
    <property type="component" value="Chromosome 2_2"/>
</dbReference>
<keyword evidence="2" id="KW-1185">Reference proteome</keyword>
<protein>
    <submittedName>
        <fullName evidence="1">Uncharacterized protein</fullName>
    </submittedName>
</protein>
<evidence type="ECO:0000313" key="1">
    <source>
        <dbReference type="EMBL" id="KAJ1192800.1"/>
    </source>
</evidence>
<dbReference type="AlphaFoldDB" id="A0AAV7UUL9"/>
<sequence>MKKGVHADMIKVLAAAVNEIRYAAETSSKLKRMQGLCPYFDKSMIERDVYPSVAVQDVYELHPGYICIGRLIYVLVKERIAEIHPLTLRYLNISEPSAVLQFNSPVCIAKWCISARLPASDKYRSSDKDQARELRLSPMTGLQRALELMTEDYFTNKGSAFSDLELYEQLNAVSILSVQSYRRGSGKSCLELLRV</sequence>
<evidence type="ECO:0000313" key="2">
    <source>
        <dbReference type="Proteomes" id="UP001066276"/>
    </source>
</evidence>
<reference evidence="1" key="1">
    <citation type="journal article" date="2022" name="bioRxiv">
        <title>Sequencing and chromosome-scale assembly of the giantPleurodeles waltlgenome.</title>
        <authorList>
            <person name="Brown T."/>
            <person name="Elewa A."/>
            <person name="Iarovenko S."/>
            <person name="Subramanian E."/>
            <person name="Araus A.J."/>
            <person name="Petzold A."/>
            <person name="Susuki M."/>
            <person name="Suzuki K.-i.T."/>
            <person name="Hayashi T."/>
            <person name="Toyoda A."/>
            <person name="Oliveira C."/>
            <person name="Osipova E."/>
            <person name="Leigh N.D."/>
            <person name="Simon A."/>
            <person name="Yun M.H."/>
        </authorList>
    </citation>
    <scope>NUCLEOTIDE SEQUENCE</scope>
    <source>
        <strain evidence="1">20211129_DDA</strain>
        <tissue evidence="1">Liver</tissue>
    </source>
</reference>